<name>A0A834XPC0_APHGI</name>
<keyword evidence="9" id="KW-0408">Iron</keyword>
<feature type="domain" description="Fatty acid desaturase" evidence="15">
    <location>
        <begin position="45"/>
        <end position="249"/>
    </location>
</feature>
<keyword evidence="5" id="KW-0479">Metal-binding</keyword>
<dbReference type="GO" id="GO:0005506">
    <property type="term" value="F:iron ion binding"/>
    <property type="evidence" value="ECO:0007669"/>
    <property type="project" value="TreeGrafter"/>
</dbReference>
<organism evidence="16 17">
    <name type="scientific">Aphidius gifuensis</name>
    <name type="common">Parasitoid wasp</name>
    <dbReference type="NCBI Taxonomy" id="684658"/>
    <lineage>
        <taxon>Eukaryota</taxon>
        <taxon>Metazoa</taxon>
        <taxon>Ecdysozoa</taxon>
        <taxon>Arthropoda</taxon>
        <taxon>Hexapoda</taxon>
        <taxon>Insecta</taxon>
        <taxon>Pterygota</taxon>
        <taxon>Neoptera</taxon>
        <taxon>Endopterygota</taxon>
        <taxon>Hymenoptera</taxon>
        <taxon>Apocrita</taxon>
        <taxon>Ichneumonoidea</taxon>
        <taxon>Braconidae</taxon>
        <taxon>Aphidiinae</taxon>
        <taxon>Aphidius</taxon>
    </lineage>
</organism>
<comment type="similarity">
    <text evidence="2 13">Belongs to the fatty acid desaturase type 1 family.</text>
</comment>
<feature type="transmembrane region" description="Helical" evidence="14">
    <location>
        <begin position="46"/>
        <end position="67"/>
    </location>
</feature>
<feature type="transmembrane region" description="Helical" evidence="14">
    <location>
        <begin position="14"/>
        <end position="34"/>
    </location>
</feature>
<dbReference type="GO" id="GO:0006636">
    <property type="term" value="P:unsaturated fatty acid biosynthetic process"/>
    <property type="evidence" value="ECO:0007669"/>
    <property type="project" value="TreeGrafter"/>
</dbReference>
<evidence type="ECO:0000313" key="17">
    <source>
        <dbReference type="Proteomes" id="UP000639338"/>
    </source>
</evidence>
<keyword evidence="11 14" id="KW-0472">Membrane</keyword>
<dbReference type="PRINTS" id="PR00075">
    <property type="entry name" value="FACDDSATRASE"/>
</dbReference>
<keyword evidence="6" id="KW-0276">Fatty acid metabolism</keyword>
<keyword evidence="4 13" id="KW-0812">Transmembrane</keyword>
<accession>A0A834XPC0</accession>
<dbReference type="EMBL" id="JACMRX010000004">
    <property type="protein sequence ID" value="KAF7990885.1"/>
    <property type="molecule type" value="Genomic_DNA"/>
</dbReference>
<protein>
    <recommendedName>
        <fullName evidence="15">Fatty acid desaturase domain-containing protein</fullName>
    </recommendedName>
</protein>
<evidence type="ECO:0000256" key="12">
    <source>
        <dbReference type="ARBA" id="ARBA00023160"/>
    </source>
</evidence>
<evidence type="ECO:0000256" key="10">
    <source>
        <dbReference type="ARBA" id="ARBA00023098"/>
    </source>
</evidence>
<evidence type="ECO:0000256" key="4">
    <source>
        <dbReference type="ARBA" id="ARBA00022692"/>
    </source>
</evidence>
<keyword evidence="10" id="KW-0443">Lipid metabolism</keyword>
<evidence type="ECO:0000256" key="9">
    <source>
        <dbReference type="ARBA" id="ARBA00023004"/>
    </source>
</evidence>
<evidence type="ECO:0000256" key="8">
    <source>
        <dbReference type="ARBA" id="ARBA00023002"/>
    </source>
</evidence>
<dbReference type="PANTHER" id="PTHR11351:SF21">
    <property type="entry name" value="GH07782P"/>
    <property type="match status" value="1"/>
</dbReference>
<proteinExistence type="inferred from homology"/>
<evidence type="ECO:0000256" key="14">
    <source>
        <dbReference type="SAM" id="Phobius"/>
    </source>
</evidence>
<evidence type="ECO:0000256" key="13">
    <source>
        <dbReference type="RuleBase" id="RU000581"/>
    </source>
</evidence>
<dbReference type="InterPro" id="IPR001522">
    <property type="entry name" value="FADS-1_CS"/>
</dbReference>
<dbReference type="PROSITE" id="PS00476">
    <property type="entry name" value="FATTY_ACID_DESATUR_1"/>
    <property type="match status" value="1"/>
</dbReference>
<comment type="subcellular location">
    <subcellularLocation>
        <location evidence="1">Membrane</location>
        <topology evidence="1">Multi-pass membrane protein</topology>
    </subcellularLocation>
</comment>
<dbReference type="InterPro" id="IPR015876">
    <property type="entry name" value="Acyl-CoA_DS"/>
</dbReference>
<keyword evidence="12 13" id="KW-0275">Fatty acid biosynthesis</keyword>
<keyword evidence="17" id="KW-1185">Reference proteome</keyword>
<dbReference type="Proteomes" id="UP000639338">
    <property type="component" value="Unassembled WGS sequence"/>
</dbReference>
<comment type="cofactor">
    <cofactor evidence="13">
        <name>Fe(2+)</name>
        <dbReference type="ChEBI" id="CHEBI:29033"/>
    </cofactor>
</comment>
<dbReference type="GO" id="GO:0004768">
    <property type="term" value="F:stearoyl-CoA 9-desaturase activity"/>
    <property type="evidence" value="ECO:0007669"/>
    <property type="project" value="TreeGrafter"/>
</dbReference>
<evidence type="ECO:0000256" key="7">
    <source>
        <dbReference type="ARBA" id="ARBA00022989"/>
    </source>
</evidence>
<evidence type="ECO:0000256" key="2">
    <source>
        <dbReference type="ARBA" id="ARBA00009295"/>
    </source>
</evidence>
<dbReference type="Pfam" id="PF00487">
    <property type="entry name" value="FA_desaturase"/>
    <property type="match status" value="1"/>
</dbReference>
<comment type="domain">
    <text evidence="13">The histidine box domains are involved in binding the catalytic metal ions.</text>
</comment>
<comment type="caution">
    <text evidence="16">The sequence shown here is derived from an EMBL/GenBank/DDBJ whole genome shotgun (WGS) entry which is preliminary data.</text>
</comment>
<dbReference type="OrthoDB" id="10260134at2759"/>
<feature type="transmembrane region" description="Helical" evidence="14">
    <location>
        <begin position="164"/>
        <end position="186"/>
    </location>
</feature>
<dbReference type="AlphaFoldDB" id="A0A834XPC0"/>
<reference evidence="16 17" key="1">
    <citation type="submission" date="2020-08" db="EMBL/GenBank/DDBJ databases">
        <title>Aphidius gifuensis genome sequencing and assembly.</title>
        <authorList>
            <person name="Du Z."/>
        </authorList>
    </citation>
    <scope>NUCLEOTIDE SEQUENCE [LARGE SCALE GENOMIC DNA]</scope>
    <source>
        <strain evidence="16">YNYX2018</strain>
        <tissue evidence="16">Adults</tissue>
    </source>
</reference>
<evidence type="ECO:0000259" key="15">
    <source>
        <dbReference type="Pfam" id="PF00487"/>
    </source>
</evidence>
<evidence type="ECO:0000256" key="6">
    <source>
        <dbReference type="ARBA" id="ARBA00022832"/>
    </source>
</evidence>
<dbReference type="InterPro" id="IPR005804">
    <property type="entry name" value="FA_desaturase_dom"/>
</dbReference>
<gene>
    <name evidence="16" type="ORF">HCN44_000690</name>
</gene>
<dbReference type="PANTHER" id="PTHR11351">
    <property type="entry name" value="ACYL-COA DESATURASE"/>
    <property type="match status" value="1"/>
</dbReference>
<dbReference type="GO" id="GO:0005789">
    <property type="term" value="C:endoplasmic reticulum membrane"/>
    <property type="evidence" value="ECO:0007669"/>
    <property type="project" value="TreeGrafter"/>
</dbReference>
<keyword evidence="8 13" id="KW-0560">Oxidoreductase</keyword>
<evidence type="ECO:0000256" key="1">
    <source>
        <dbReference type="ARBA" id="ARBA00004141"/>
    </source>
</evidence>
<evidence type="ECO:0000256" key="3">
    <source>
        <dbReference type="ARBA" id="ARBA00022516"/>
    </source>
</evidence>
<evidence type="ECO:0000313" key="16">
    <source>
        <dbReference type="EMBL" id="KAF7990885.1"/>
    </source>
</evidence>
<keyword evidence="3 13" id="KW-0444">Lipid biosynthesis</keyword>
<dbReference type="CDD" id="cd03505">
    <property type="entry name" value="Delta9-FADS-like"/>
    <property type="match status" value="1"/>
</dbReference>
<evidence type="ECO:0000256" key="11">
    <source>
        <dbReference type="ARBA" id="ARBA00023136"/>
    </source>
</evidence>
<evidence type="ECO:0000256" key="5">
    <source>
        <dbReference type="ARBA" id="ARBA00022723"/>
    </source>
</evidence>
<keyword evidence="7 14" id="KW-1133">Transmembrane helix</keyword>
<sequence>MDKIKSYFEFEKKLIWTNVIAITALHALCLYSFLTFPYSQYKGLVVWGFLVGHLNGLGVTGGAHRLWTHRAYKAKTPLKIFLGLCYCGAGQNRIYEWVRDHRVHHKYSETDADPHNSNRGFWFSHVGWLMMKKHKNVYEHGGKIDMSDIENDEVVSFIDKHFTILKILCCFVIPVVIPVYVFNYPWKPSILSQVVMRYPGVLNATWSVNSFAHLWGGRSYNKSIGPAENLLVSFASGGEGFHNYHHAFPWDYKASEFGHIFNPTTVWLNFFHKINWAYDLKKVSPELIKKIAEKQGDGSWVDHYEKSY</sequence>